<dbReference type="EMBL" id="JABWAB010000006">
    <property type="protein sequence ID" value="KAF6049025.1"/>
    <property type="molecule type" value="Genomic_DNA"/>
</dbReference>
<comment type="caution">
    <text evidence="2">The sequence shown here is derived from an EMBL/GenBank/DDBJ whole genome shotgun (WGS) entry which is preliminary data.</text>
</comment>
<feature type="compositionally biased region" description="Basic residues" evidence="1">
    <location>
        <begin position="156"/>
        <end position="178"/>
    </location>
</feature>
<evidence type="ECO:0000313" key="2">
    <source>
        <dbReference type="EMBL" id="KAF6049025.1"/>
    </source>
</evidence>
<evidence type="ECO:0000256" key="1">
    <source>
        <dbReference type="SAM" id="MobiDB-lite"/>
    </source>
</evidence>
<feature type="compositionally biased region" description="Basic and acidic residues" evidence="1">
    <location>
        <begin position="143"/>
        <end position="155"/>
    </location>
</feature>
<dbReference type="GO" id="GO:0004525">
    <property type="term" value="F:ribonuclease III activity"/>
    <property type="evidence" value="ECO:0007669"/>
    <property type="project" value="InterPro"/>
</dbReference>
<sequence length="784" mass="88687">MSLLLRPIVACIGQRSTLAIRFSYIAIRCKSVQAQVSTTTTVITSSTSKNVKPKEIAVAVVSISKQGAVKASRKAKKKKKKAAAKSKIIRKEPKPSMKNVKPPVSGPGKPVRGQKLTIKEVKSLTNDENLPAKKTNSKIPKQPVKELKSLDEDHKPRAKTPKPLPKRKAIVKVTKKLSKPSAKPPTRPIPSKIKPVTSKVIKVDADNPLSKETQVSTNLSHQTPLNSSPNGETQGSTIVKSKSSKSDAATEATSQFLSPSEAAKIVSTTSTNQNDIASDTNVDSNCKNTFFYYSYLVDETTGVATDLPSVKVVDSGNDKSKNSIPDTTTATKLDPKLVTPVNWSTFLYDVFGTSSNNQVVKLIQPSKYESRVDEYSYETIRSKKGLEMKRNKPNIRGFKFINYDVLTELGVGNYQFDNKLESNEATVFVNNQHLVLAHDSIVPPITIKLPECLNFRNPTGLSSLEQIGRSLTYEYILKWSLMNFYNPNLMWDKFVKSCRGLQFMQLDKSATILFQGLQPLNVFIAMVYIEDKDYEYAILKFLKSFATNHKLDTKFSTELLIDKYKPDLDAYLQQFPAPIDFNKFSQVFRPPLLHSLPIKLPPLPKFHNQELYKMVQISLISSQFMAKSNKLGVLNFLRKRLDRLGDAILKRYSVEYMVHHCKTNPRFRWNMDDVSFINTNIVFSSLSFAYKLHQTINDAEIQANMDRLITSSDLNTANELLGDMFERMVAIEYLDNPDMCRTWIFKMYDAILDNLTKEKDGIEFIDKEKYVKLYEHHLKTKTLY</sequence>
<proteinExistence type="predicted"/>
<dbReference type="Gene3D" id="1.10.1520.10">
    <property type="entry name" value="Ribonuclease III domain"/>
    <property type="match status" value="1"/>
</dbReference>
<evidence type="ECO:0000313" key="3">
    <source>
        <dbReference type="Proteomes" id="UP000590412"/>
    </source>
</evidence>
<feature type="compositionally biased region" description="Polar residues" evidence="1">
    <location>
        <begin position="210"/>
        <end position="241"/>
    </location>
</feature>
<dbReference type="OrthoDB" id="4024589at2759"/>
<feature type="region of interest" description="Disordered" evidence="1">
    <location>
        <begin position="92"/>
        <end position="257"/>
    </location>
</feature>
<dbReference type="GO" id="GO:0006396">
    <property type="term" value="P:RNA processing"/>
    <property type="evidence" value="ECO:0007669"/>
    <property type="project" value="InterPro"/>
</dbReference>
<gene>
    <name evidence="2" type="ORF">FOB60_004408</name>
</gene>
<feature type="compositionally biased region" description="Low complexity" evidence="1">
    <location>
        <begin position="98"/>
        <end position="113"/>
    </location>
</feature>
<protein>
    <submittedName>
        <fullName evidence="2">Uncharacterized protein</fullName>
    </submittedName>
</protein>
<name>A0A8X7NJJ1_CANPA</name>
<dbReference type="AlphaFoldDB" id="A0A8X7NJJ1"/>
<dbReference type="Proteomes" id="UP000590412">
    <property type="component" value="Unassembled WGS sequence"/>
</dbReference>
<organism evidence="2 3">
    <name type="scientific">Candida parapsilosis</name>
    <name type="common">Yeast</name>
    <dbReference type="NCBI Taxonomy" id="5480"/>
    <lineage>
        <taxon>Eukaryota</taxon>
        <taxon>Fungi</taxon>
        <taxon>Dikarya</taxon>
        <taxon>Ascomycota</taxon>
        <taxon>Saccharomycotina</taxon>
        <taxon>Pichiomycetes</taxon>
        <taxon>Debaryomycetaceae</taxon>
        <taxon>Candida/Lodderomyces clade</taxon>
        <taxon>Candida</taxon>
    </lineage>
</organism>
<accession>A0A8X7NJJ1</accession>
<dbReference type="InterPro" id="IPR036389">
    <property type="entry name" value="RNase_III_sf"/>
</dbReference>
<reference evidence="2" key="1">
    <citation type="submission" date="2020-03" db="EMBL/GenBank/DDBJ databases">
        <title>FDA dAtabase for Regulatory Grade micrObial Sequences (FDA-ARGOS): Supporting development and validation of Infectious Disease Dx tests.</title>
        <authorList>
            <person name="Campos J."/>
            <person name="Goldberg B."/>
            <person name="Tallon L."/>
            <person name="Sadzewicz L."/>
            <person name="Vavikolanu K."/>
            <person name="Mehta A."/>
            <person name="Aluvathingal J."/>
            <person name="Nadendla S."/>
            <person name="Nandy P."/>
            <person name="Geyer C."/>
            <person name="Yan Y."/>
            <person name="Sichtig H."/>
        </authorList>
    </citation>
    <scope>NUCLEOTIDE SEQUENCE [LARGE SCALE GENOMIC DNA]</scope>
    <source>
        <strain evidence="2">FDAARGOS_652</strain>
    </source>
</reference>